<comment type="similarity">
    <text evidence="1 4">Belongs to the HscB family.</text>
</comment>
<reference evidence="7" key="1">
    <citation type="journal article" date="2009" name="Appl. Environ. Microbiol.">
        <title>Complete genome sequence of the chemolithoautotrophic marine magnetotactic coccus strain MC-1.</title>
        <authorList>
            <person name="Schubbe S."/>
            <person name="Williams T.J."/>
            <person name="Xie G."/>
            <person name="Kiss H.E."/>
            <person name="Brettin T.S."/>
            <person name="Martinez D."/>
            <person name="Ross C.A."/>
            <person name="Schuler D."/>
            <person name="Cox B.L."/>
            <person name="Nealson K.H."/>
            <person name="Bazylinski D.A."/>
        </authorList>
    </citation>
    <scope>NUCLEOTIDE SEQUENCE [LARGE SCALE GENOMIC DNA]</scope>
    <source>
        <strain evidence="7">ATCC BAA-1437 / JCM 17883 / MC-1</strain>
    </source>
</reference>
<dbReference type="InterPro" id="IPR009073">
    <property type="entry name" value="HscB_oligo_C"/>
</dbReference>
<dbReference type="GO" id="GO:0044571">
    <property type="term" value="P:[2Fe-2S] cluster assembly"/>
    <property type="evidence" value="ECO:0007669"/>
    <property type="project" value="InterPro"/>
</dbReference>
<organism evidence="6 7">
    <name type="scientific">Magnetococcus marinus (strain ATCC BAA-1437 / JCM 17883 / MC-1)</name>
    <dbReference type="NCBI Taxonomy" id="156889"/>
    <lineage>
        <taxon>Bacteria</taxon>
        <taxon>Pseudomonadati</taxon>
        <taxon>Pseudomonadota</taxon>
        <taxon>Magnetococcia</taxon>
        <taxon>Magnetococcales</taxon>
        <taxon>Magnetococcaceae</taxon>
        <taxon>Magnetococcus</taxon>
    </lineage>
</organism>
<dbReference type="PROSITE" id="PS50076">
    <property type="entry name" value="DNAJ_2"/>
    <property type="match status" value="1"/>
</dbReference>
<dbReference type="GO" id="GO:0001671">
    <property type="term" value="F:ATPase activator activity"/>
    <property type="evidence" value="ECO:0007669"/>
    <property type="project" value="InterPro"/>
</dbReference>
<dbReference type="Proteomes" id="UP000002586">
    <property type="component" value="Chromosome"/>
</dbReference>
<dbReference type="InterPro" id="IPR036386">
    <property type="entry name" value="HscB_C_sf"/>
</dbReference>
<dbReference type="GO" id="GO:0051087">
    <property type="term" value="F:protein-folding chaperone binding"/>
    <property type="evidence" value="ECO:0007669"/>
    <property type="project" value="InterPro"/>
</dbReference>
<dbReference type="SMART" id="SM00271">
    <property type="entry name" value="DnaJ"/>
    <property type="match status" value="1"/>
</dbReference>
<dbReference type="NCBIfam" id="TIGR00714">
    <property type="entry name" value="hscB"/>
    <property type="match status" value="1"/>
</dbReference>
<evidence type="ECO:0000313" key="6">
    <source>
        <dbReference type="EMBL" id="ABK45550.1"/>
    </source>
</evidence>
<comment type="function">
    <text evidence="3 4">Co-chaperone involved in the maturation of iron-sulfur cluster-containing proteins. Seems to help targeting proteins to be folded toward HscA.</text>
</comment>
<dbReference type="GO" id="GO:0051259">
    <property type="term" value="P:protein complex oligomerization"/>
    <property type="evidence" value="ECO:0007669"/>
    <property type="project" value="InterPro"/>
</dbReference>
<dbReference type="PANTHER" id="PTHR14021:SF15">
    <property type="entry name" value="IRON-SULFUR CLUSTER CO-CHAPERONE PROTEIN HSCB"/>
    <property type="match status" value="1"/>
</dbReference>
<dbReference type="Pfam" id="PF07743">
    <property type="entry name" value="HSCB_C"/>
    <property type="match status" value="1"/>
</dbReference>
<dbReference type="SUPFAM" id="SSF47144">
    <property type="entry name" value="HSC20 (HSCB), C-terminal oligomerisation domain"/>
    <property type="match status" value="1"/>
</dbReference>
<evidence type="ECO:0000313" key="7">
    <source>
        <dbReference type="Proteomes" id="UP000002586"/>
    </source>
</evidence>
<dbReference type="InterPro" id="IPR004640">
    <property type="entry name" value="HscB"/>
</dbReference>
<dbReference type="HOGENOM" id="CLU_068529_2_0_5"/>
<reference evidence="6 7" key="2">
    <citation type="journal article" date="2012" name="Int. J. Syst. Evol. Microbiol.">
        <title>Magnetococcus marinus gen. nov., sp. nov., a marine, magnetotactic bacterium that represents a novel lineage (Magnetococcaceae fam. nov.; Magnetococcales ord. nov.) at the base of the Alphaproteobacteria.</title>
        <authorList>
            <person name="Bazylinski D.A."/>
            <person name="Williams T.J."/>
            <person name="Lefevre C.T."/>
            <person name="Berg R.J."/>
            <person name="Zhang C.L."/>
            <person name="Bowser S.S."/>
            <person name="Dean A.J."/>
            <person name="Beveridge T.J."/>
        </authorList>
    </citation>
    <scope>NUCLEOTIDE SEQUENCE [LARGE SCALE GENOMIC DNA]</scope>
    <source>
        <strain evidence="7">ATCC BAA-1437 / JCM 17883 / MC-1</strain>
    </source>
</reference>
<dbReference type="OrthoDB" id="287587at2"/>
<keyword evidence="2 4" id="KW-0143">Chaperone</keyword>
<gene>
    <name evidence="4" type="primary">hscB</name>
    <name evidence="6" type="ordered locus">Mmc1_3059</name>
</gene>
<feature type="domain" description="J" evidence="5">
    <location>
        <begin position="33"/>
        <end position="105"/>
    </location>
</feature>
<dbReference type="KEGG" id="mgm:Mmc1_3059"/>
<accession>A0LC57</accession>
<dbReference type="HAMAP" id="MF_00682">
    <property type="entry name" value="HscB"/>
    <property type="match status" value="1"/>
</dbReference>
<dbReference type="Gene3D" id="1.20.1280.20">
    <property type="entry name" value="HscB, C-terminal domain"/>
    <property type="match status" value="1"/>
</dbReference>
<evidence type="ECO:0000256" key="2">
    <source>
        <dbReference type="ARBA" id="ARBA00023186"/>
    </source>
</evidence>
<evidence type="ECO:0000256" key="3">
    <source>
        <dbReference type="ARBA" id="ARBA00025596"/>
    </source>
</evidence>
<dbReference type="GO" id="GO:0006457">
    <property type="term" value="P:protein folding"/>
    <property type="evidence" value="ECO:0007669"/>
    <property type="project" value="UniProtKB-UniRule"/>
</dbReference>
<dbReference type="SUPFAM" id="SSF46565">
    <property type="entry name" value="Chaperone J-domain"/>
    <property type="match status" value="1"/>
</dbReference>
<protein>
    <recommendedName>
        <fullName evidence="4">Co-chaperone protein HscB homolog</fullName>
    </recommendedName>
</protein>
<comment type="subunit">
    <text evidence="4">Interacts with HscA and stimulates its ATPase activity.</text>
</comment>
<dbReference type="CDD" id="cd06257">
    <property type="entry name" value="DnaJ"/>
    <property type="match status" value="1"/>
</dbReference>
<evidence type="ECO:0000256" key="1">
    <source>
        <dbReference type="ARBA" id="ARBA00010476"/>
    </source>
</evidence>
<dbReference type="InterPro" id="IPR036869">
    <property type="entry name" value="J_dom_sf"/>
</dbReference>
<evidence type="ECO:0000256" key="4">
    <source>
        <dbReference type="HAMAP-Rule" id="MF_00682"/>
    </source>
</evidence>
<dbReference type="STRING" id="156889.Mmc1_3059"/>
<dbReference type="AlphaFoldDB" id="A0LC57"/>
<proteinExistence type="inferred from homology"/>
<dbReference type="PANTHER" id="PTHR14021">
    <property type="entry name" value="IRON-SULFUR CLUSTER CO-CHAPERONE PROTEIN HSCB"/>
    <property type="match status" value="1"/>
</dbReference>
<sequence length="207" mass="23415">MSLHACWSCKGPVEASAFCPTCGAIQPPQRDQSLFEFLGLPPSYGVDPQALEAACLRLQQQFHPDKFATQADTARRYAMEYATRLNEAKQILSAPLQRAIYLLEQLGGTASHASGGGQDPMFLMEVMELRERLEELDAESETVWDKLEALKHEVTALAEEEIAALSSGFAKQDGDPEWWVVLARHIDRLRYHTKFLEEVDRFEERLF</sequence>
<name>A0LC57_MAGMM</name>
<evidence type="ECO:0000259" key="5">
    <source>
        <dbReference type="PROSITE" id="PS50076"/>
    </source>
</evidence>
<dbReference type="RefSeq" id="WP_011714613.1">
    <property type="nucleotide sequence ID" value="NC_008576.1"/>
</dbReference>
<keyword evidence="7" id="KW-1185">Reference proteome</keyword>
<dbReference type="EMBL" id="CP000471">
    <property type="protein sequence ID" value="ABK45550.1"/>
    <property type="molecule type" value="Genomic_DNA"/>
</dbReference>
<dbReference type="Gene3D" id="1.10.287.110">
    <property type="entry name" value="DnaJ domain"/>
    <property type="match status" value="1"/>
</dbReference>
<dbReference type="eggNOG" id="COG1076">
    <property type="taxonomic scope" value="Bacteria"/>
</dbReference>
<dbReference type="InterPro" id="IPR001623">
    <property type="entry name" value="DnaJ_domain"/>
</dbReference>